<protein>
    <submittedName>
        <fullName evidence="2">Uncharacterized protein LOC124293267</fullName>
    </submittedName>
</protein>
<organism evidence="1 2">
    <name type="scientific">Neodiprion lecontei</name>
    <name type="common">Redheaded pine sawfly</name>
    <dbReference type="NCBI Taxonomy" id="441921"/>
    <lineage>
        <taxon>Eukaryota</taxon>
        <taxon>Metazoa</taxon>
        <taxon>Ecdysozoa</taxon>
        <taxon>Arthropoda</taxon>
        <taxon>Hexapoda</taxon>
        <taxon>Insecta</taxon>
        <taxon>Pterygota</taxon>
        <taxon>Neoptera</taxon>
        <taxon>Endopterygota</taxon>
        <taxon>Hymenoptera</taxon>
        <taxon>Tenthredinoidea</taxon>
        <taxon>Diprionidae</taxon>
        <taxon>Diprioninae</taxon>
        <taxon>Neodiprion</taxon>
    </lineage>
</organism>
<dbReference type="Proteomes" id="UP000829291">
    <property type="component" value="Chromosome 3"/>
</dbReference>
<dbReference type="GeneID" id="124293267"/>
<sequence>MRTKWQKARRTEAVFLPKNTDWLSTFVVFENNEVGNSIEKEESPAVRVRGRPTKSFENSGERTKRREIGNIRNQSRTEELATQMNIRAEGKLDAAKVMQDVTVGSPTSALKCRQSLRTVSADCYSDDAALSLMIEYHMSKHMYQGIRSGALALNSKIYPSYKCVLQAKKKCYSPKDDITITESRAEVKLQALLDHTANRILSVQEDVLTCLSSDKISEMNLICKWGCDWTSGQSTFKQKFSNDDRGKSDATIFFTSLVPLQLMFVDEVNNKT</sequence>
<evidence type="ECO:0000313" key="2">
    <source>
        <dbReference type="RefSeq" id="XP_046589480.1"/>
    </source>
</evidence>
<accession>A0ABM3FN76</accession>
<proteinExistence type="predicted"/>
<name>A0ABM3FN76_NEOLC</name>
<gene>
    <name evidence="2" type="primary">LOC124293267</name>
</gene>
<reference evidence="2" key="1">
    <citation type="submission" date="2025-08" db="UniProtKB">
        <authorList>
            <consortium name="RefSeq"/>
        </authorList>
    </citation>
    <scope>IDENTIFICATION</scope>
    <source>
        <tissue evidence="2">Thorax and Abdomen</tissue>
    </source>
</reference>
<dbReference type="RefSeq" id="XP_046589480.1">
    <property type="nucleotide sequence ID" value="XM_046733524.1"/>
</dbReference>
<evidence type="ECO:0000313" key="1">
    <source>
        <dbReference type="Proteomes" id="UP000829291"/>
    </source>
</evidence>
<keyword evidence="1" id="KW-1185">Reference proteome</keyword>